<keyword evidence="12" id="KW-0131">Cell cycle</keyword>
<evidence type="ECO:0000256" key="3">
    <source>
        <dbReference type="ARBA" id="ARBA00022475"/>
    </source>
</evidence>
<evidence type="ECO:0000256" key="13">
    <source>
        <dbReference type="ARBA" id="ARBA00025923"/>
    </source>
</evidence>
<evidence type="ECO:0000256" key="10">
    <source>
        <dbReference type="ARBA" id="ARBA00023125"/>
    </source>
</evidence>
<dbReference type="GO" id="GO:0007059">
    <property type="term" value="P:chromosome segregation"/>
    <property type="evidence" value="ECO:0007669"/>
    <property type="project" value="UniProtKB-KW"/>
</dbReference>
<evidence type="ECO:0000256" key="6">
    <source>
        <dbReference type="ARBA" id="ARBA00022741"/>
    </source>
</evidence>
<feature type="region of interest" description="Disordered" evidence="15">
    <location>
        <begin position="824"/>
        <end position="843"/>
    </location>
</feature>
<proteinExistence type="inferred from homology"/>
<evidence type="ECO:0000313" key="19">
    <source>
        <dbReference type="Proteomes" id="UP000244896"/>
    </source>
</evidence>
<evidence type="ECO:0000256" key="9">
    <source>
        <dbReference type="ARBA" id="ARBA00022989"/>
    </source>
</evidence>
<keyword evidence="3" id="KW-1003">Cell membrane</keyword>
<dbReference type="InterPro" id="IPR025199">
    <property type="entry name" value="FtsK_4TM"/>
</dbReference>
<feature type="binding site" evidence="14">
    <location>
        <begin position="489"/>
        <end position="496"/>
    </location>
    <ligand>
        <name>ATP</name>
        <dbReference type="ChEBI" id="CHEBI:30616"/>
    </ligand>
</feature>
<comment type="subcellular location">
    <subcellularLocation>
        <location evidence="1">Cell membrane</location>
        <topology evidence="1">Multi-pass membrane protein</topology>
    </subcellularLocation>
</comment>
<keyword evidence="9 16" id="KW-1133">Transmembrane helix</keyword>
<dbReference type="Gene3D" id="3.40.50.300">
    <property type="entry name" value="P-loop containing nucleotide triphosphate hydrolases"/>
    <property type="match status" value="1"/>
</dbReference>
<accession>A0A2U8E542</accession>
<feature type="transmembrane region" description="Helical" evidence="16">
    <location>
        <begin position="77"/>
        <end position="97"/>
    </location>
</feature>
<reference evidence="18 19" key="1">
    <citation type="journal article" date="2018" name="Syst. Appl. Microbiol.">
        <title>Ereboglobus luteus gen. nov. sp. nov. from cockroach guts, and new insights into the oxygen relationship of the genera Opitutus and Didymococcus (Verrucomicrobia: Opitutaceae).</title>
        <authorList>
            <person name="Tegtmeier D."/>
            <person name="Belitz A."/>
            <person name="Radek R."/>
            <person name="Heimerl T."/>
            <person name="Brune A."/>
        </authorList>
    </citation>
    <scope>NUCLEOTIDE SEQUENCE [LARGE SCALE GENOMIC DNA]</scope>
    <source>
        <strain evidence="18 19">Ho45</strain>
    </source>
</reference>
<keyword evidence="19" id="KW-1185">Reference proteome</keyword>
<keyword evidence="11 16" id="KW-0472">Membrane</keyword>
<evidence type="ECO:0000256" key="4">
    <source>
        <dbReference type="ARBA" id="ARBA00022618"/>
    </source>
</evidence>
<evidence type="ECO:0000256" key="14">
    <source>
        <dbReference type="PROSITE-ProRule" id="PRU00289"/>
    </source>
</evidence>
<dbReference type="PANTHER" id="PTHR22683:SF41">
    <property type="entry name" value="DNA TRANSLOCASE FTSK"/>
    <property type="match status" value="1"/>
</dbReference>
<sequence>MASSASSNTNKKQSAAQAEQLGTARHPRHWVVFVVCIVAGVLASIALLDYAPHQSLQINDPVREHNLVGMLGAEGSYWTLTFLGLSTFYLPLFFFWMAFTSIRNARILALTRALAMVLCVVTFSSLATLFGELFGKSNPTDYFPSGPGGMLGKALYGDFLSEAIGPAGAGVVLVLLYAIGLMLIFTKDIFAELEKVAAMFAAWRARRAQIRAERAEIRRIAAEDRARAKARAKGGYDPAVTHTPFDLEGKTKDGAANGKARDDDTDAPPQPTATDAGGHADDDPPPVDDPEQPKLSPKIFRGTDSAATKPGALSIVKPEETKKAKNAAVPATEDNYQFPPLALLKEYPKSSDTDTDEEYANNMADLVRIIGEYGITVSPGEIHVGPVITCYEVVPAAGVRVEKIANLDKNIALHMKAQSVRILAPIPGKAAVGIEMPNKIPMPVGMRDILESEDWANSKAEIPIALGKDVSGRPLISDLTRMPHLLIAGATGSGKSVCVNSIIASIVFRKSPKDVRLIMVDPKVVELQVFNALPHMFIPVVTAPKRAPAALKWLLQEMAQRYQLFGKTGVRNITGFNNRKKHEAPAFPIDEKDDLLPNEEEQAKLEGVDPLDELEVPDHLPYIVVIMDELADLMMVAAAEVETSIARLAQLARAAGIHIIIATQRPSVNVITGLIKANLPSRIAFQVASQIDSRTILDGKGAESLIGRGDMLFTPPGTSRVVRAQGAFVSDEEVKGFVDYLKRFNGPPQYAQDVQDEIESAPIDGEDDNGKKDYSDMDDNELYNEALAVVKHTRRASTSALQRKLGIGYNRAARMMDMMEERGIVGPENGSKPREIIADLDSL</sequence>
<dbReference type="Pfam" id="PF13491">
    <property type="entry name" value="FtsK_4TM"/>
    <property type="match status" value="1"/>
</dbReference>
<comment type="subunit">
    <text evidence="13">Homohexamer. Forms a ring that surrounds DNA.</text>
</comment>
<evidence type="ECO:0000256" key="15">
    <source>
        <dbReference type="SAM" id="MobiDB-lite"/>
    </source>
</evidence>
<keyword evidence="4 18" id="KW-0132">Cell division</keyword>
<dbReference type="InterPro" id="IPR003593">
    <property type="entry name" value="AAA+_ATPase"/>
</dbReference>
<dbReference type="KEGG" id="elut:CKA38_12315"/>
<dbReference type="PANTHER" id="PTHR22683">
    <property type="entry name" value="SPORULATION PROTEIN RELATED"/>
    <property type="match status" value="1"/>
</dbReference>
<evidence type="ECO:0000256" key="7">
    <source>
        <dbReference type="ARBA" id="ARBA00022829"/>
    </source>
</evidence>
<evidence type="ECO:0000256" key="11">
    <source>
        <dbReference type="ARBA" id="ARBA00023136"/>
    </source>
</evidence>
<keyword evidence="10" id="KW-0238">DNA-binding</keyword>
<feature type="region of interest" description="Disordered" evidence="15">
    <location>
        <begin position="231"/>
        <end position="310"/>
    </location>
</feature>
<dbReference type="SMART" id="SM00382">
    <property type="entry name" value="AAA"/>
    <property type="match status" value="1"/>
</dbReference>
<dbReference type="InterPro" id="IPR041027">
    <property type="entry name" value="FtsK_alpha"/>
</dbReference>
<dbReference type="InterPro" id="IPR002543">
    <property type="entry name" value="FtsK_dom"/>
</dbReference>
<organism evidence="18 19">
    <name type="scientific">Ereboglobus luteus</name>
    <dbReference type="NCBI Taxonomy" id="1796921"/>
    <lineage>
        <taxon>Bacteria</taxon>
        <taxon>Pseudomonadati</taxon>
        <taxon>Verrucomicrobiota</taxon>
        <taxon>Opitutia</taxon>
        <taxon>Opitutales</taxon>
        <taxon>Opitutaceae</taxon>
        <taxon>Ereboglobus</taxon>
    </lineage>
</organism>
<dbReference type="Gene3D" id="1.10.10.10">
    <property type="entry name" value="Winged helix-like DNA-binding domain superfamily/Winged helix DNA-binding domain"/>
    <property type="match status" value="1"/>
</dbReference>
<keyword evidence="6 14" id="KW-0547">Nucleotide-binding</keyword>
<gene>
    <name evidence="18" type="ORF">CKA38_12315</name>
</gene>
<feature type="domain" description="FtsK" evidence="17">
    <location>
        <begin position="472"/>
        <end position="694"/>
    </location>
</feature>
<feature type="transmembrane region" description="Helical" evidence="16">
    <location>
        <begin position="163"/>
        <end position="185"/>
    </location>
</feature>
<dbReference type="Pfam" id="PF01580">
    <property type="entry name" value="FtsK_SpoIIIE"/>
    <property type="match status" value="1"/>
</dbReference>
<keyword evidence="7" id="KW-0159">Chromosome partition</keyword>
<comment type="similarity">
    <text evidence="2">Belongs to the FtsK/SpoIIIE/SftA family.</text>
</comment>
<dbReference type="InterPro" id="IPR027417">
    <property type="entry name" value="P-loop_NTPase"/>
</dbReference>
<dbReference type="InterPro" id="IPR018541">
    <property type="entry name" value="Ftsk_gamma"/>
</dbReference>
<dbReference type="GO" id="GO:0003677">
    <property type="term" value="F:DNA binding"/>
    <property type="evidence" value="ECO:0007669"/>
    <property type="project" value="UniProtKB-KW"/>
</dbReference>
<dbReference type="Proteomes" id="UP000244896">
    <property type="component" value="Chromosome"/>
</dbReference>
<dbReference type="PROSITE" id="PS50901">
    <property type="entry name" value="FTSK"/>
    <property type="match status" value="1"/>
</dbReference>
<evidence type="ECO:0000259" key="17">
    <source>
        <dbReference type="PROSITE" id="PS50901"/>
    </source>
</evidence>
<dbReference type="Pfam" id="PF17854">
    <property type="entry name" value="FtsK_alpha"/>
    <property type="match status" value="1"/>
</dbReference>
<evidence type="ECO:0000256" key="12">
    <source>
        <dbReference type="ARBA" id="ARBA00023306"/>
    </source>
</evidence>
<dbReference type="SMART" id="SM00843">
    <property type="entry name" value="Ftsk_gamma"/>
    <property type="match status" value="1"/>
</dbReference>
<dbReference type="GO" id="GO:0005524">
    <property type="term" value="F:ATP binding"/>
    <property type="evidence" value="ECO:0007669"/>
    <property type="project" value="UniProtKB-UniRule"/>
</dbReference>
<dbReference type="Pfam" id="PF09397">
    <property type="entry name" value="FtsK_gamma"/>
    <property type="match status" value="1"/>
</dbReference>
<evidence type="ECO:0000313" key="18">
    <source>
        <dbReference type="EMBL" id="AWI09930.1"/>
    </source>
</evidence>
<dbReference type="GO" id="GO:0051301">
    <property type="term" value="P:cell division"/>
    <property type="evidence" value="ECO:0007669"/>
    <property type="project" value="UniProtKB-KW"/>
</dbReference>
<dbReference type="OrthoDB" id="9807790at2"/>
<protein>
    <submittedName>
        <fullName evidence="18">Cell division protein FtsK</fullName>
    </submittedName>
</protein>
<dbReference type="RefSeq" id="WP_108825744.1">
    <property type="nucleotide sequence ID" value="NZ_CP023004.1"/>
</dbReference>
<evidence type="ECO:0000256" key="16">
    <source>
        <dbReference type="SAM" id="Phobius"/>
    </source>
</evidence>
<dbReference type="GO" id="GO:0005886">
    <property type="term" value="C:plasma membrane"/>
    <property type="evidence" value="ECO:0007669"/>
    <property type="project" value="UniProtKB-SubCell"/>
</dbReference>
<dbReference type="InterPro" id="IPR036388">
    <property type="entry name" value="WH-like_DNA-bd_sf"/>
</dbReference>
<dbReference type="SUPFAM" id="SSF46785">
    <property type="entry name" value="Winged helix' DNA-binding domain"/>
    <property type="match status" value="1"/>
</dbReference>
<dbReference type="EMBL" id="CP023004">
    <property type="protein sequence ID" value="AWI09930.1"/>
    <property type="molecule type" value="Genomic_DNA"/>
</dbReference>
<dbReference type="InterPro" id="IPR036390">
    <property type="entry name" value="WH_DNA-bd_sf"/>
</dbReference>
<evidence type="ECO:0000256" key="2">
    <source>
        <dbReference type="ARBA" id="ARBA00006474"/>
    </source>
</evidence>
<dbReference type="Gene3D" id="3.30.980.40">
    <property type="match status" value="1"/>
</dbReference>
<dbReference type="AlphaFoldDB" id="A0A2U8E542"/>
<evidence type="ECO:0000256" key="5">
    <source>
        <dbReference type="ARBA" id="ARBA00022692"/>
    </source>
</evidence>
<dbReference type="InterPro" id="IPR050206">
    <property type="entry name" value="FtsK/SpoIIIE/SftA"/>
</dbReference>
<evidence type="ECO:0000256" key="8">
    <source>
        <dbReference type="ARBA" id="ARBA00022840"/>
    </source>
</evidence>
<dbReference type="SUPFAM" id="SSF52540">
    <property type="entry name" value="P-loop containing nucleoside triphosphate hydrolases"/>
    <property type="match status" value="1"/>
</dbReference>
<name>A0A2U8E542_9BACT</name>
<feature type="transmembrane region" description="Helical" evidence="16">
    <location>
        <begin position="109"/>
        <end position="130"/>
    </location>
</feature>
<feature type="transmembrane region" description="Helical" evidence="16">
    <location>
        <begin position="30"/>
        <end position="51"/>
    </location>
</feature>
<evidence type="ECO:0000256" key="1">
    <source>
        <dbReference type="ARBA" id="ARBA00004651"/>
    </source>
</evidence>
<keyword evidence="5 16" id="KW-0812">Transmembrane</keyword>
<keyword evidence="8 14" id="KW-0067">ATP-binding</keyword>